<keyword evidence="2" id="KW-1185">Reference proteome</keyword>
<comment type="caution">
    <text evidence="1">The sequence shown here is derived from an EMBL/GenBank/DDBJ whole genome shotgun (WGS) entry which is preliminary data.</text>
</comment>
<evidence type="ECO:0000313" key="1">
    <source>
        <dbReference type="EMBL" id="MBW7466218.1"/>
    </source>
</evidence>
<name>A0ABS7CQV0_9BACT</name>
<dbReference type="RefSeq" id="WP_219876097.1">
    <property type="nucleotide sequence ID" value="NZ_JAHYXK010000002.1"/>
</dbReference>
<dbReference type="Proteomes" id="UP000813018">
    <property type="component" value="Unassembled WGS sequence"/>
</dbReference>
<reference evidence="1 2" key="1">
    <citation type="journal article" date="2016" name="Int. J. Syst. Evol. Microbiol.">
        <title>Pontibacter aydingkolensis sp. nov., isolated from soil of a salt lake.</title>
        <authorList>
            <person name="Osman G."/>
            <person name="Zhang T."/>
            <person name="Lou K."/>
            <person name="Gao Y."/>
            <person name="Chang W."/>
            <person name="Lin Q."/>
            <person name="Yang H.M."/>
            <person name="Huo X.D."/>
            <person name="Wang N."/>
        </authorList>
    </citation>
    <scope>NUCLEOTIDE SEQUENCE [LARGE SCALE GENOMIC DNA]</scope>
    <source>
        <strain evidence="1 2">KACC 19255</strain>
    </source>
</reference>
<gene>
    <name evidence="1" type="ORF">K0O23_04000</name>
</gene>
<accession>A0ABS7CQV0</accession>
<evidence type="ECO:0000313" key="2">
    <source>
        <dbReference type="Proteomes" id="UP000813018"/>
    </source>
</evidence>
<proteinExistence type="predicted"/>
<dbReference type="EMBL" id="JAHYXK010000002">
    <property type="protein sequence ID" value="MBW7466218.1"/>
    <property type="molecule type" value="Genomic_DNA"/>
</dbReference>
<sequence>MDKIKLRDYRQKNATRLFMIGGKVSEDMYPKKKEIRLAMAGRPFEFVYEGPVSRAKPFQVKLWIEQAPKEDNYTGHGYMDYFNPTSRFGLDVMQSFESACKFYEKEFGYYPQQILLVRV</sequence>
<organism evidence="1 2">
    <name type="scientific">Pontibacter aydingkolensis</name>
    <dbReference type="NCBI Taxonomy" id="1911536"/>
    <lineage>
        <taxon>Bacteria</taxon>
        <taxon>Pseudomonadati</taxon>
        <taxon>Bacteroidota</taxon>
        <taxon>Cytophagia</taxon>
        <taxon>Cytophagales</taxon>
        <taxon>Hymenobacteraceae</taxon>
        <taxon>Pontibacter</taxon>
    </lineage>
</organism>
<protein>
    <submittedName>
        <fullName evidence="1">Uncharacterized protein</fullName>
    </submittedName>
</protein>